<dbReference type="InterPro" id="IPR001753">
    <property type="entry name" value="Enoyl-CoA_hydra/iso"/>
</dbReference>
<dbReference type="RefSeq" id="WP_018066679.1">
    <property type="nucleotide sequence ID" value="NZ_AQWH01000026.1"/>
</dbReference>
<gene>
    <name evidence="15" type="primary">fadB_5</name>
    <name evidence="15" type="ORF">Mame_03722</name>
</gene>
<evidence type="ECO:0000256" key="12">
    <source>
        <dbReference type="ARBA" id="ARBA00049556"/>
    </source>
</evidence>
<dbReference type="eggNOG" id="COG1024">
    <property type="taxonomic scope" value="Bacteria"/>
</dbReference>
<keyword evidence="3" id="KW-0276">Fatty acid metabolism</keyword>
<dbReference type="GO" id="GO:0003857">
    <property type="term" value="F:(3S)-3-hydroxyacyl-CoA dehydrogenase (NAD+) activity"/>
    <property type="evidence" value="ECO:0007669"/>
    <property type="project" value="UniProtKB-EC"/>
</dbReference>
<keyword evidence="16" id="KW-1185">Reference proteome</keyword>
<dbReference type="InterPro" id="IPR006176">
    <property type="entry name" value="3-OHacyl-CoA_DH_NAD-bd"/>
</dbReference>
<name>A0A1U9Z5N4_9HYPH</name>
<dbReference type="CDD" id="cd06558">
    <property type="entry name" value="crotonase-like"/>
    <property type="match status" value="1"/>
</dbReference>
<keyword evidence="7" id="KW-0443">Lipid metabolism</keyword>
<dbReference type="KEGG" id="mmed:Mame_03722"/>
<dbReference type="AlphaFoldDB" id="A0A1U9Z5N4"/>
<keyword evidence="6" id="KW-0520">NAD</keyword>
<dbReference type="GO" id="GO:0070403">
    <property type="term" value="F:NAD+ binding"/>
    <property type="evidence" value="ECO:0007669"/>
    <property type="project" value="InterPro"/>
</dbReference>
<organism evidence="15 16">
    <name type="scientific">Martelella mediterranea DSM 17316</name>
    <dbReference type="NCBI Taxonomy" id="1122214"/>
    <lineage>
        <taxon>Bacteria</taxon>
        <taxon>Pseudomonadati</taxon>
        <taxon>Pseudomonadota</taxon>
        <taxon>Alphaproteobacteria</taxon>
        <taxon>Hyphomicrobiales</taxon>
        <taxon>Aurantimonadaceae</taxon>
        <taxon>Martelella</taxon>
    </lineage>
</organism>
<evidence type="ECO:0000256" key="2">
    <source>
        <dbReference type="ARBA" id="ARBA00005005"/>
    </source>
</evidence>
<dbReference type="Pfam" id="PF00378">
    <property type="entry name" value="ECH_1"/>
    <property type="match status" value="1"/>
</dbReference>
<evidence type="ECO:0000256" key="7">
    <source>
        <dbReference type="ARBA" id="ARBA00023098"/>
    </source>
</evidence>
<dbReference type="InterPro" id="IPR008927">
    <property type="entry name" value="6-PGluconate_DH-like_C_sf"/>
</dbReference>
<evidence type="ECO:0000256" key="11">
    <source>
        <dbReference type="ARBA" id="ARBA00023268"/>
    </source>
</evidence>
<comment type="pathway">
    <text evidence="2">Lipid metabolism; fatty acid beta-oxidation.</text>
</comment>
<dbReference type="Gene3D" id="1.10.1040.50">
    <property type="match status" value="1"/>
</dbReference>
<dbReference type="Proteomes" id="UP000191135">
    <property type="component" value="Chromosome"/>
</dbReference>
<dbReference type="eggNOG" id="COG1250">
    <property type="taxonomic scope" value="Bacteria"/>
</dbReference>
<dbReference type="EMBL" id="CP020330">
    <property type="protein sequence ID" value="AQZ53027.1"/>
    <property type="molecule type" value="Genomic_DNA"/>
</dbReference>
<comment type="subcellular location">
    <subcellularLocation>
        <location evidence="1">Peroxisome</location>
    </subcellularLocation>
</comment>
<evidence type="ECO:0000256" key="3">
    <source>
        <dbReference type="ARBA" id="ARBA00022832"/>
    </source>
</evidence>
<dbReference type="GO" id="GO:0006635">
    <property type="term" value="P:fatty acid beta-oxidation"/>
    <property type="evidence" value="ECO:0007669"/>
    <property type="project" value="UniProtKB-UniPathway"/>
</dbReference>
<dbReference type="SUPFAM" id="SSF52096">
    <property type="entry name" value="ClpP/crotonase"/>
    <property type="match status" value="1"/>
</dbReference>
<sequence>MTMTMPEERLVRIERLGEIAVLTIDRPPANALSQSLRQALVDALKSVKEDAHIAGAVIACAGRTFIAGAEISELGQPLEPGLPEVLSLIENLGKPTAAALHGTALGGGFEVALACTFRIAGADAKIGLPEVTLGILPGSGGTVRTTWLAGAETALRLAGSGAMMPAADALAAGLIDLVADGDPVAAAVQLLRSRIAANDIPAALSHRSRPIAVDPDRLGSIADGQRKTLKSRAPERVLDSVLFAQSQSFEAALAHERALFLEAVASPASAALRHLFFAERAAARGVEDKSVSARQVECVGVIGSGTMGRGIAMAFANAGFQVLIFDASPEALEAGLASIAGSYERMVERGMIDAAAAEARVGLIKPQPALARFEVCDLIVEAVFEDMQVKQAIFTELDAIAKPGAILATNTSYLDVNIIAGATSRPADVVGLHFFSPAHIMKLLEIVRARDTAADVLKTANAVARRLGKQAVTVGVCRGFVGNRMLQARNRAVPDLLCEGAAPADIDRAFRAFGWPMGPCEMQDLAGLDISWRMRKAEGISEPIADAICESGRIGRKAGKGWYDYPDGRASPSDEVDAIIAEVARARGVSRRRIGDAEIIARTHDAMVAEGQALLAEGIARSASDIDVVWVNGYGFPRELGGPMYWNTHLRNGAEN</sequence>
<evidence type="ECO:0000256" key="6">
    <source>
        <dbReference type="ARBA" id="ARBA00023027"/>
    </source>
</evidence>
<dbReference type="STRING" id="1122214.Mame_03722"/>
<dbReference type="InterPro" id="IPR029045">
    <property type="entry name" value="ClpP/crotonase-like_dom_sf"/>
</dbReference>
<dbReference type="SUPFAM" id="SSF48179">
    <property type="entry name" value="6-phosphogluconate dehydrogenase C-terminal domain-like"/>
    <property type="match status" value="2"/>
</dbReference>
<dbReference type="GO" id="GO:0016853">
    <property type="term" value="F:isomerase activity"/>
    <property type="evidence" value="ECO:0007669"/>
    <property type="project" value="UniProtKB-KW"/>
</dbReference>
<accession>A0A1U9Z5N4</accession>
<evidence type="ECO:0000256" key="5">
    <source>
        <dbReference type="ARBA" id="ARBA00023002"/>
    </source>
</evidence>
<dbReference type="SUPFAM" id="SSF51735">
    <property type="entry name" value="NAD(P)-binding Rossmann-fold domains"/>
    <property type="match status" value="1"/>
</dbReference>
<dbReference type="Gene3D" id="3.40.50.720">
    <property type="entry name" value="NAD(P)-binding Rossmann-like Domain"/>
    <property type="match status" value="1"/>
</dbReference>
<evidence type="ECO:0000256" key="8">
    <source>
        <dbReference type="ARBA" id="ARBA00023140"/>
    </source>
</evidence>
<dbReference type="UniPathway" id="UPA00659"/>
<keyword evidence="11" id="KW-0511">Multifunctional enzyme</keyword>
<evidence type="ECO:0000259" key="13">
    <source>
        <dbReference type="Pfam" id="PF00725"/>
    </source>
</evidence>
<evidence type="ECO:0000256" key="10">
    <source>
        <dbReference type="ARBA" id="ARBA00023239"/>
    </source>
</evidence>
<keyword evidence="10" id="KW-0456">Lyase</keyword>
<evidence type="ECO:0000259" key="14">
    <source>
        <dbReference type="Pfam" id="PF02737"/>
    </source>
</evidence>
<evidence type="ECO:0000313" key="15">
    <source>
        <dbReference type="EMBL" id="AQZ53027.1"/>
    </source>
</evidence>
<evidence type="ECO:0000256" key="9">
    <source>
        <dbReference type="ARBA" id="ARBA00023235"/>
    </source>
</evidence>
<dbReference type="PANTHER" id="PTHR23309">
    <property type="entry name" value="3-HYDROXYACYL-COA DEHYROGENASE"/>
    <property type="match status" value="1"/>
</dbReference>
<dbReference type="InterPro" id="IPR036291">
    <property type="entry name" value="NAD(P)-bd_dom_sf"/>
</dbReference>
<evidence type="ECO:0000256" key="1">
    <source>
        <dbReference type="ARBA" id="ARBA00004275"/>
    </source>
</evidence>
<dbReference type="InterPro" id="IPR006108">
    <property type="entry name" value="3HC_DH_C"/>
</dbReference>
<keyword evidence="8" id="KW-0576">Peroxisome</keyword>
<feature type="domain" description="3-hydroxyacyl-CoA dehydrogenase NAD binding" evidence="14">
    <location>
        <begin position="299"/>
        <end position="475"/>
    </location>
</feature>
<feature type="domain" description="3-hydroxyacyl-CoA dehydrogenase C-terminal" evidence="13">
    <location>
        <begin position="479"/>
        <end position="565"/>
    </location>
</feature>
<reference evidence="15 16" key="1">
    <citation type="submission" date="2017-03" db="EMBL/GenBank/DDBJ databases">
        <title>Foreign affairs: Plasmid Transfer between Roseobacters and Rhizobia.</title>
        <authorList>
            <person name="Bartling P."/>
            <person name="Bunk B."/>
            <person name="Overmann J."/>
            <person name="Brinkmann H."/>
            <person name="Petersen J."/>
        </authorList>
    </citation>
    <scope>NUCLEOTIDE SEQUENCE [LARGE SCALE GENOMIC DNA]</scope>
    <source>
        <strain evidence="15 16">MACL11</strain>
    </source>
</reference>
<dbReference type="Gene3D" id="3.90.226.10">
    <property type="entry name" value="2-enoyl-CoA Hydratase, Chain A, domain 1"/>
    <property type="match status" value="1"/>
</dbReference>
<dbReference type="Pfam" id="PF00725">
    <property type="entry name" value="3HCDH"/>
    <property type="match status" value="1"/>
</dbReference>
<dbReference type="FunFam" id="3.40.50.720:FF:000009">
    <property type="entry name" value="Fatty oxidation complex, alpha subunit"/>
    <property type="match status" value="1"/>
</dbReference>
<comment type="catalytic activity">
    <reaction evidence="12">
        <text>a (3S)-3-hydroxyacyl-CoA + NAD(+) = a 3-oxoacyl-CoA + NADH + H(+)</text>
        <dbReference type="Rhea" id="RHEA:22432"/>
        <dbReference type="ChEBI" id="CHEBI:15378"/>
        <dbReference type="ChEBI" id="CHEBI:57318"/>
        <dbReference type="ChEBI" id="CHEBI:57540"/>
        <dbReference type="ChEBI" id="CHEBI:57945"/>
        <dbReference type="ChEBI" id="CHEBI:90726"/>
        <dbReference type="EC" id="1.1.1.35"/>
    </reaction>
</comment>
<dbReference type="GO" id="GO:0004300">
    <property type="term" value="F:enoyl-CoA hydratase activity"/>
    <property type="evidence" value="ECO:0007669"/>
    <property type="project" value="UniProtKB-ARBA"/>
</dbReference>
<keyword evidence="9" id="KW-0413">Isomerase</keyword>
<evidence type="ECO:0000313" key="16">
    <source>
        <dbReference type="Proteomes" id="UP000191135"/>
    </source>
</evidence>
<keyword evidence="4" id="KW-0442">Lipid degradation</keyword>
<dbReference type="Pfam" id="PF02737">
    <property type="entry name" value="3HCDH_N"/>
    <property type="match status" value="1"/>
</dbReference>
<dbReference type="PANTHER" id="PTHR23309:SF51">
    <property type="entry name" value="3-HYDROXYACYL-COA DEHYDROGENASE-RELATED"/>
    <property type="match status" value="1"/>
</dbReference>
<proteinExistence type="predicted"/>
<keyword evidence="5" id="KW-0560">Oxidoreductase</keyword>
<protein>
    <submittedName>
        <fullName evidence="15">Fatty acid oxidation complex subunit alpha</fullName>
    </submittedName>
</protein>
<evidence type="ECO:0000256" key="4">
    <source>
        <dbReference type="ARBA" id="ARBA00022963"/>
    </source>
</evidence>